<dbReference type="PANTHER" id="PTHR12815">
    <property type="entry name" value="SORTING AND ASSEMBLY MACHINERY SAMM50 PROTEIN FAMILY MEMBER"/>
    <property type="match status" value="1"/>
</dbReference>
<evidence type="ECO:0000256" key="3">
    <source>
        <dbReference type="ARBA" id="ARBA00023136"/>
    </source>
</evidence>
<reference evidence="7 8" key="1">
    <citation type="submission" date="2020-08" db="EMBL/GenBank/DDBJ databases">
        <title>Genomic Encyclopedia of Type Strains, Phase IV (KMG-IV): sequencing the most valuable type-strain genomes for metagenomic binning, comparative biology and taxonomic classification.</title>
        <authorList>
            <person name="Goeker M."/>
        </authorList>
    </citation>
    <scope>NUCLEOTIDE SEQUENCE [LARGE SCALE GENOMIC DNA]</scope>
    <source>
        <strain evidence="7 8">DSM 22336</strain>
    </source>
</reference>
<dbReference type="PANTHER" id="PTHR12815:SF42">
    <property type="entry name" value="BACTERIAL SURFACE ANTIGEN (D15) DOMAIN-CONTAINING PROTEIN"/>
    <property type="match status" value="1"/>
</dbReference>
<comment type="caution">
    <text evidence="7">The sequence shown here is derived from an EMBL/GenBank/DDBJ whole genome shotgun (WGS) entry which is preliminary data.</text>
</comment>
<sequence>MRLKAKPIYKASVLALLMAAQLSPFLASPAQAFELFGIHLWGEKKPVNDPDAVIAEPKNYDVEVVIGGVQINPDGKADNSKEIIEGASGLVADQEKPASGSAGLLAKARGDYRRILAALYNEGRYGGTISILVNGREASDIPPDAEMPDHVNIVINVDPGPQFLFSRASIVNMAPPPAKPRRDQVKTPAESGFVDGAVAKSGTILRAERLAVEAWRQQGYAKARMSDEEVTADHQGNKVSAEITIEPGMHAQYGSVTVEGTERMDPAFVAWMTGLKEGEDFDPADLERAKKRLARMEVFRAMSFQEAEEINPDGTLPMTLNVQERKPRRFGIGGSYSTLDGFGAETYWMHRNLLGKGERLRVEGKVSGIGGSQEKSFNPQNYTYLLGTSFTKPGVFTPDTDFVAGLNARREVIDAYTETSVNLKGGFTHIFSDELSGSAYANVGRSHFSDDYHGKRRFTTIGLQGSLLYDGRDDKNDAKHGLYGELFLEPFYEATYGNFINKFTAEGRAYYSFGKGDRVTFAGRAKVGSIVGADISELPPDKLFFAGGGGSIRGYAYRNVGVETSTGEIIGGRSLVEASGEVRAKVTESIGVVAFADAGYVGEKSYPDFSEKLRVGVGGGLRYHTGLGPIRLDAAVPLNRGSGDPKFSFYVGIGQSF</sequence>
<evidence type="ECO:0000259" key="6">
    <source>
        <dbReference type="Pfam" id="PF07244"/>
    </source>
</evidence>
<dbReference type="Pfam" id="PF01103">
    <property type="entry name" value="Omp85"/>
    <property type="match status" value="1"/>
</dbReference>
<evidence type="ECO:0000259" key="5">
    <source>
        <dbReference type="Pfam" id="PF01103"/>
    </source>
</evidence>
<dbReference type="RefSeq" id="WP_184222271.1">
    <property type="nucleotide sequence ID" value="NZ_JACIIU010000006.1"/>
</dbReference>
<evidence type="ECO:0000256" key="1">
    <source>
        <dbReference type="ARBA" id="ARBA00004370"/>
    </source>
</evidence>
<feature type="domain" description="Bacterial surface antigen (D15)" evidence="5">
    <location>
        <begin position="352"/>
        <end position="657"/>
    </location>
</feature>
<dbReference type="Gene3D" id="3.10.20.310">
    <property type="entry name" value="membrane protein fhac"/>
    <property type="match status" value="1"/>
</dbReference>
<dbReference type="Proteomes" id="UP000555393">
    <property type="component" value="Unassembled WGS sequence"/>
</dbReference>
<feature type="domain" description="POTRA" evidence="6">
    <location>
        <begin position="253"/>
        <end position="325"/>
    </location>
</feature>
<protein>
    <submittedName>
        <fullName evidence="7">Translocation and assembly module TamA</fullName>
    </submittedName>
</protein>
<dbReference type="InterPro" id="IPR000184">
    <property type="entry name" value="Bac_surfAg_D15"/>
</dbReference>
<name>A0A841LZY3_9HYPH</name>
<dbReference type="InterPro" id="IPR039910">
    <property type="entry name" value="D15-like"/>
</dbReference>
<dbReference type="Pfam" id="PF07244">
    <property type="entry name" value="POTRA"/>
    <property type="match status" value="1"/>
</dbReference>
<keyword evidence="2" id="KW-1134">Transmembrane beta strand</keyword>
<evidence type="ECO:0000313" key="8">
    <source>
        <dbReference type="Proteomes" id="UP000555393"/>
    </source>
</evidence>
<keyword evidence="8" id="KW-1185">Reference proteome</keyword>
<keyword evidence="2" id="KW-0812">Transmembrane</keyword>
<dbReference type="InterPro" id="IPR010827">
    <property type="entry name" value="BamA/TamA_POTRA"/>
</dbReference>
<evidence type="ECO:0000313" key="7">
    <source>
        <dbReference type="EMBL" id="MBB6261169.1"/>
    </source>
</evidence>
<feature type="signal peptide" evidence="4">
    <location>
        <begin position="1"/>
        <end position="32"/>
    </location>
</feature>
<organism evidence="7 8">
    <name type="scientific">Paenochrobactrum gallinarii</name>
    <dbReference type="NCBI Taxonomy" id="643673"/>
    <lineage>
        <taxon>Bacteria</taxon>
        <taxon>Pseudomonadati</taxon>
        <taxon>Pseudomonadota</taxon>
        <taxon>Alphaproteobacteria</taxon>
        <taxon>Hyphomicrobiales</taxon>
        <taxon>Brucellaceae</taxon>
        <taxon>Paenochrobactrum</taxon>
    </lineage>
</organism>
<evidence type="ECO:0000256" key="4">
    <source>
        <dbReference type="SAM" id="SignalP"/>
    </source>
</evidence>
<dbReference type="EMBL" id="JACIIU010000006">
    <property type="protein sequence ID" value="MBB6261169.1"/>
    <property type="molecule type" value="Genomic_DNA"/>
</dbReference>
<gene>
    <name evidence="7" type="ORF">FHS77_001719</name>
</gene>
<accession>A0A841LZY3</accession>
<keyword evidence="4" id="KW-0732">Signal</keyword>
<dbReference type="AlphaFoldDB" id="A0A841LZY3"/>
<keyword evidence="3" id="KW-0472">Membrane</keyword>
<dbReference type="GO" id="GO:0019867">
    <property type="term" value="C:outer membrane"/>
    <property type="evidence" value="ECO:0007669"/>
    <property type="project" value="InterPro"/>
</dbReference>
<evidence type="ECO:0000256" key="2">
    <source>
        <dbReference type="ARBA" id="ARBA00022452"/>
    </source>
</evidence>
<feature type="chain" id="PRO_5033011143" evidence="4">
    <location>
        <begin position="33"/>
        <end position="657"/>
    </location>
</feature>
<proteinExistence type="predicted"/>
<comment type="subcellular location">
    <subcellularLocation>
        <location evidence="1">Membrane</location>
    </subcellularLocation>
</comment>
<dbReference type="Gene3D" id="2.40.160.50">
    <property type="entry name" value="membrane protein fhac: a member of the omp85/tpsb transporter family"/>
    <property type="match status" value="1"/>
</dbReference>